<sequence length="645" mass="77065">MDQFIRHSNNLKQNVNIIESVSSLSELAILGDQKESDIFDQFIEEKVVEEFVRILKSTKDTNIVNTILHQISMLITNIDKNIVVLLSLPQLNEFIIYNYDLNNEETQDYYINFIKILSNKVTKGNINLFFNQKYAQFPLLLYSQNFYNAKDNLTRTYTRHILLSILQIVQNSSNEQILLQYLQSYPFLQVLTNHISFMNELLLKWSKDQDYFHEELKNMYYFFKDLYNIAPYLADTLDNLFFKIIIQPIYQILQQKDENAKKQSCLILLSLFNAEVQFSYQLLLSILILFFSPEIPKIQTLQLELNYLPTKDPELVNQCIRFFKNFQKEVKDGEKSNGLLQSITQTISQVSYNAIFVKEIPKQGIYEALNSYGYIQKLNSSILFKENFLISDEYINNYLNEEHYNSILTVLETLTINKTLQFLSEFQKERFILDLFNVMYDEQPNLLNNLKNCQKIIQIVNYLLDNSDQNFIITYIRIKLLKQMEQHIQSQTIEYYRYFSQILQSVSEKNYEPFYRIPITHQIIRFMLLLDFSFQKNWLKNPFQKTFNPLTYQELQFNNGLVKLDNLQIITENINFHLDQWKLIFQQEQKQTIIFMNLINDEKLELAFNDIKEAENFKLEVYQRQQDSEQHVVSQLITQLQQLYF</sequence>
<dbReference type="Proteomes" id="UP000692954">
    <property type="component" value="Unassembled WGS sequence"/>
</dbReference>
<evidence type="ECO:0000259" key="2">
    <source>
        <dbReference type="Pfam" id="PF09758"/>
    </source>
</evidence>
<dbReference type="Pfam" id="PF09758">
    <property type="entry name" value="FPL"/>
    <property type="match status" value="1"/>
</dbReference>
<dbReference type="AlphaFoldDB" id="A0A8S1PT25"/>
<dbReference type="GO" id="GO:0007034">
    <property type="term" value="P:vacuolar transport"/>
    <property type="evidence" value="ECO:0007669"/>
    <property type="project" value="TreeGrafter"/>
</dbReference>
<evidence type="ECO:0000313" key="3">
    <source>
        <dbReference type="EMBL" id="CAD8106182.1"/>
    </source>
</evidence>
<organism evidence="3 4">
    <name type="scientific">Paramecium sonneborni</name>
    <dbReference type="NCBI Taxonomy" id="65129"/>
    <lineage>
        <taxon>Eukaryota</taxon>
        <taxon>Sar</taxon>
        <taxon>Alveolata</taxon>
        <taxon>Ciliophora</taxon>
        <taxon>Intramacronucleata</taxon>
        <taxon>Oligohymenophorea</taxon>
        <taxon>Peniculida</taxon>
        <taxon>Parameciidae</taxon>
        <taxon>Paramecium</taxon>
    </lineage>
</organism>
<keyword evidence="1" id="KW-0072">Autophagy</keyword>
<dbReference type="GO" id="GO:1901096">
    <property type="term" value="P:regulation of autophagosome maturation"/>
    <property type="evidence" value="ECO:0007669"/>
    <property type="project" value="TreeGrafter"/>
</dbReference>
<proteinExistence type="predicted"/>
<dbReference type="InterPro" id="IPR019155">
    <property type="entry name" value="CLEC16A/TT9_N"/>
</dbReference>
<dbReference type="GO" id="GO:0016197">
    <property type="term" value="P:endosomal transport"/>
    <property type="evidence" value="ECO:0007669"/>
    <property type="project" value="TreeGrafter"/>
</dbReference>
<reference evidence="3" key="1">
    <citation type="submission" date="2021-01" db="EMBL/GenBank/DDBJ databases">
        <authorList>
            <consortium name="Genoscope - CEA"/>
            <person name="William W."/>
        </authorList>
    </citation>
    <scope>NUCLEOTIDE SEQUENCE</scope>
</reference>
<accession>A0A8S1PT25</accession>
<dbReference type="EMBL" id="CAJJDN010000086">
    <property type="protein sequence ID" value="CAD8106182.1"/>
    <property type="molecule type" value="Genomic_DNA"/>
</dbReference>
<evidence type="ECO:0000313" key="4">
    <source>
        <dbReference type="Proteomes" id="UP000692954"/>
    </source>
</evidence>
<feature type="domain" description="FPL" evidence="2">
    <location>
        <begin position="22"/>
        <end position="166"/>
    </location>
</feature>
<protein>
    <recommendedName>
        <fullName evidence="2">FPL domain-containing protein</fullName>
    </recommendedName>
</protein>
<evidence type="ECO:0000256" key="1">
    <source>
        <dbReference type="ARBA" id="ARBA00023006"/>
    </source>
</evidence>
<dbReference type="OrthoDB" id="294052at2759"/>
<dbReference type="PANTHER" id="PTHR21481:SF0">
    <property type="entry name" value="PROTEIN CLEC16A"/>
    <property type="match status" value="1"/>
</dbReference>
<dbReference type="PANTHER" id="PTHR21481">
    <property type="entry name" value="PROTEIN CLEC16A"/>
    <property type="match status" value="1"/>
</dbReference>
<dbReference type="InterPro" id="IPR039272">
    <property type="entry name" value="CLEC16A/TT9"/>
</dbReference>
<dbReference type="GO" id="GO:0005770">
    <property type="term" value="C:late endosome"/>
    <property type="evidence" value="ECO:0007669"/>
    <property type="project" value="TreeGrafter"/>
</dbReference>
<gene>
    <name evidence="3" type="ORF">PSON_ATCC_30995.1.T0860069</name>
</gene>
<dbReference type="GO" id="GO:0005794">
    <property type="term" value="C:Golgi apparatus"/>
    <property type="evidence" value="ECO:0007669"/>
    <property type="project" value="TreeGrafter"/>
</dbReference>
<comment type="caution">
    <text evidence="3">The sequence shown here is derived from an EMBL/GenBank/DDBJ whole genome shotgun (WGS) entry which is preliminary data.</text>
</comment>
<dbReference type="GO" id="GO:0006914">
    <property type="term" value="P:autophagy"/>
    <property type="evidence" value="ECO:0007669"/>
    <property type="project" value="UniProtKB-KW"/>
</dbReference>
<keyword evidence="4" id="KW-1185">Reference proteome</keyword>
<name>A0A8S1PT25_9CILI</name>